<dbReference type="Proteomes" id="UP000095662">
    <property type="component" value="Unassembled WGS sequence"/>
</dbReference>
<dbReference type="Gene3D" id="2.60.120.480">
    <property type="entry name" value="Ureidoglycolate hydrolase"/>
    <property type="match status" value="1"/>
</dbReference>
<dbReference type="Pfam" id="PF16161">
    <property type="entry name" value="DUF4867"/>
    <property type="match status" value="1"/>
</dbReference>
<sequence length="211" mass="23016">MKIYSVNDKEFAAYGKVHTGYDVSDLLSALDKSTPLPDAVGYVPSEAALENTKLFGLLQNNAYGGMPVQLGWCNGHNTKLNCLEYHRDSEFNIGLYDFVLLVAKEDDIVDGKLDTSKVMAFKAKAGDVVEVYATTLHYAPCNATKDGCFKVVIALPKGTNGAKPNITPVYDEDKTLWACNKWLLAHADSDEAKQGAYVGLTGENIDIKDII</sequence>
<organism evidence="1 2">
    <name type="scientific">[Eubacterium] siraeum</name>
    <dbReference type="NCBI Taxonomy" id="39492"/>
    <lineage>
        <taxon>Bacteria</taxon>
        <taxon>Bacillati</taxon>
        <taxon>Bacillota</taxon>
        <taxon>Clostridia</taxon>
        <taxon>Eubacteriales</taxon>
        <taxon>Oscillospiraceae</taxon>
        <taxon>Oscillospiraceae incertae sedis</taxon>
    </lineage>
</organism>
<evidence type="ECO:0008006" key="3">
    <source>
        <dbReference type="Google" id="ProtNLM"/>
    </source>
</evidence>
<name>A0A174ZZV3_9FIRM</name>
<dbReference type="OrthoDB" id="358393at2"/>
<accession>A0A174ZZV3</accession>
<reference evidence="1 2" key="1">
    <citation type="submission" date="2015-09" db="EMBL/GenBank/DDBJ databases">
        <authorList>
            <consortium name="Pathogen Informatics"/>
        </authorList>
    </citation>
    <scope>NUCLEOTIDE SEQUENCE [LARGE SCALE GENOMIC DNA]</scope>
    <source>
        <strain evidence="1 2">2789STDY5834928</strain>
    </source>
</reference>
<dbReference type="AlphaFoldDB" id="A0A174ZZV3"/>
<evidence type="ECO:0000313" key="1">
    <source>
        <dbReference type="EMBL" id="CUQ90068.1"/>
    </source>
</evidence>
<evidence type="ECO:0000313" key="2">
    <source>
        <dbReference type="Proteomes" id="UP000095662"/>
    </source>
</evidence>
<gene>
    <name evidence="1" type="ORF">ERS852540_02046</name>
</gene>
<dbReference type="InterPro" id="IPR024060">
    <property type="entry name" value="Ureidoglycolate_lyase_dom_sf"/>
</dbReference>
<dbReference type="InterPro" id="IPR032358">
    <property type="entry name" value="DUF4867"/>
</dbReference>
<dbReference type="GO" id="GO:0004848">
    <property type="term" value="F:ureidoglycolate hydrolase activity"/>
    <property type="evidence" value="ECO:0007669"/>
    <property type="project" value="InterPro"/>
</dbReference>
<protein>
    <recommendedName>
        <fullName evidence="3">DUF4867 domain-containing protein</fullName>
    </recommendedName>
</protein>
<dbReference type="EMBL" id="CZBY01000018">
    <property type="protein sequence ID" value="CUQ90068.1"/>
    <property type="molecule type" value="Genomic_DNA"/>
</dbReference>
<proteinExistence type="predicted"/>
<dbReference type="STRING" id="39492.ERS852540_02046"/>